<evidence type="ECO:0000313" key="2">
    <source>
        <dbReference type="EMBL" id="CAK9262163.1"/>
    </source>
</evidence>
<dbReference type="Proteomes" id="UP001497444">
    <property type="component" value="Chromosome 14"/>
</dbReference>
<feature type="region of interest" description="Disordered" evidence="1">
    <location>
        <begin position="85"/>
        <end position="107"/>
    </location>
</feature>
<accession>A0ABP0W5U7</accession>
<name>A0ABP0W5U7_9BRYO</name>
<feature type="compositionally biased region" description="Polar residues" evidence="1">
    <location>
        <begin position="21"/>
        <end position="35"/>
    </location>
</feature>
<evidence type="ECO:0000256" key="1">
    <source>
        <dbReference type="SAM" id="MobiDB-lite"/>
    </source>
</evidence>
<feature type="region of interest" description="Disordered" evidence="1">
    <location>
        <begin position="1"/>
        <end position="36"/>
    </location>
</feature>
<protein>
    <submittedName>
        <fullName evidence="2">Uncharacterized protein</fullName>
    </submittedName>
</protein>
<organism evidence="2 3">
    <name type="scientific">Sphagnum jensenii</name>
    <dbReference type="NCBI Taxonomy" id="128206"/>
    <lineage>
        <taxon>Eukaryota</taxon>
        <taxon>Viridiplantae</taxon>
        <taxon>Streptophyta</taxon>
        <taxon>Embryophyta</taxon>
        <taxon>Bryophyta</taxon>
        <taxon>Sphagnophytina</taxon>
        <taxon>Sphagnopsida</taxon>
        <taxon>Sphagnales</taxon>
        <taxon>Sphagnaceae</taxon>
        <taxon>Sphagnum</taxon>
    </lineage>
</organism>
<evidence type="ECO:0000313" key="3">
    <source>
        <dbReference type="Proteomes" id="UP001497444"/>
    </source>
</evidence>
<dbReference type="EMBL" id="OZ020109">
    <property type="protein sequence ID" value="CAK9262163.1"/>
    <property type="molecule type" value="Genomic_DNA"/>
</dbReference>
<keyword evidence="3" id="KW-1185">Reference proteome</keyword>
<reference evidence="2" key="1">
    <citation type="submission" date="2024-02" db="EMBL/GenBank/DDBJ databases">
        <authorList>
            <consortium name="ELIXIR-Norway"/>
            <consortium name="Elixir Norway"/>
        </authorList>
    </citation>
    <scope>NUCLEOTIDE SEQUENCE</scope>
</reference>
<gene>
    <name evidence="2" type="ORF">CSSPJE1EN1_LOCUS7641</name>
</gene>
<sequence>MVTDDAGESSIADERSVPSREGSSSGAKMTTTYNSYEEARKRRVAELQARLQEIGSLQAAEELRSLASKDCQHNKLIELDLPHKKHKASCSTYKPEGSKSYCNAGQQ</sequence>
<proteinExistence type="predicted"/>